<dbReference type="Gene3D" id="2.60.40.10">
    <property type="entry name" value="Immunoglobulins"/>
    <property type="match status" value="1"/>
</dbReference>
<evidence type="ECO:0000313" key="2">
    <source>
        <dbReference type="EMBL" id="KAJ9597735.1"/>
    </source>
</evidence>
<evidence type="ECO:0000256" key="1">
    <source>
        <dbReference type="SAM" id="MobiDB-lite"/>
    </source>
</evidence>
<dbReference type="SUPFAM" id="SSF48726">
    <property type="entry name" value="Immunoglobulin"/>
    <property type="match status" value="1"/>
</dbReference>
<feature type="compositionally biased region" description="Basic residues" evidence="1">
    <location>
        <begin position="76"/>
        <end position="97"/>
    </location>
</feature>
<name>A0AAD8AFG5_DIPPU</name>
<feature type="non-terminal residue" evidence="2">
    <location>
        <position position="186"/>
    </location>
</feature>
<feature type="compositionally biased region" description="Polar residues" evidence="1">
    <location>
        <begin position="124"/>
        <end position="135"/>
    </location>
</feature>
<dbReference type="Proteomes" id="UP001233999">
    <property type="component" value="Unassembled WGS sequence"/>
</dbReference>
<dbReference type="AlphaFoldDB" id="A0AAD8AFG5"/>
<proteinExistence type="predicted"/>
<gene>
    <name evidence="2" type="ORF">L9F63_011445</name>
</gene>
<dbReference type="InterPro" id="IPR013783">
    <property type="entry name" value="Ig-like_fold"/>
</dbReference>
<accession>A0AAD8AFG5</accession>
<sequence>EKLLESTKYEITEAPINYYSVHMNLRIFNVQKHEFGSYFCSSVNALGKAEGGIRLQELHLAPKTTIVPVSAGHDNKSRKKPLPHSKDTKRKRKRPKGERREEEEDASGERRISNYRILARAPNHTDNNSTRNTTALLDPPPQRHRYFCSGKPIQRLSSIVGHRSSPIQAYLVVFNIFFRFKNVFRL</sequence>
<organism evidence="2 3">
    <name type="scientific">Diploptera punctata</name>
    <name type="common">Pacific beetle cockroach</name>
    <dbReference type="NCBI Taxonomy" id="6984"/>
    <lineage>
        <taxon>Eukaryota</taxon>
        <taxon>Metazoa</taxon>
        <taxon>Ecdysozoa</taxon>
        <taxon>Arthropoda</taxon>
        <taxon>Hexapoda</taxon>
        <taxon>Insecta</taxon>
        <taxon>Pterygota</taxon>
        <taxon>Neoptera</taxon>
        <taxon>Polyneoptera</taxon>
        <taxon>Dictyoptera</taxon>
        <taxon>Blattodea</taxon>
        <taxon>Blaberoidea</taxon>
        <taxon>Blaberidae</taxon>
        <taxon>Diplopterinae</taxon>
        <taxon>Diploptera</taxon>
    </lineage>
</organism>
<feature type="region of interest" description="Disordered" evidence="1">
    <location>
        <begin position="66"/>
        <end position="142"/>
    </location>
</feature>
<evidence type="ECO:0000313" key="3">
    <source>
        <dbReference type="Proteomes" id="UP001233999"/>
    </source>
</evidence>
<comment type="caution">
    <text evidence="2">The sequence shown here is derived from an EMBL/GenBank/DDBJ whole genome shotgun (WGS) entry which is preliminary data.</text>
</comment>
<protein>
    <submittedName>
        <fullName evidence="2">Uncharacterized protein</fullName>
    </submittedName>
</protein>
<dbReference type="EMBL" id="JASPKZ010001587">
    <property type="protein sequence ID" value="KAJ9597735.1"/>
    <property type="molecule type" value="Genomic_DNA"/>
</dbReference>
<dbReference type="InterPro" id="IPR036179">
    <property type="entry name" value="Ig-like_dom_sf"/>
</dbReference>
<reference evidence="2" key="1">
    <citation type="journal article" date="2023" name="IScience">
        <title>Live-bearing cockroach genome reveals convergent evolutionary mechanisms linked to viviparity in insects and beyond.</title>
        <authorList>
            <person name="Fouks B."/>
            <person name="Harrison M.C."/>
            <person name="Mikhailova A.A."/>
            <person name="Marchal E."/>
            <person name="English S."/>
            <person name="Carruthers M."/>
            <person name="Jennings E.C."/>
            <person name="Chiamaka E.L."/>
            <person name="Frigard R.A."/>
            <person name="Pippel M."/>
            <person name="Attardo G.M."/>
            <person name="Benoit J.B."/>
            <person name="Bornberg-Bauer E."/>
            <person name="Tobe S.S."/>
        </authorList>
    </citation>
    <scope>NUCLEOTIDE SEQUENCE</scope>
    <source>
        <strain evidence="2">Stay&amp;Tobe</strain>
    </source>
</reference>
<feature type="non-terminal residue" evidence="2">
    <location>
        <position position="1"/>
    </location>
</feature>
<reference evidence="2" key="2">
    <citation type="submission" date="2023-05" db="EMBL/GenBank/DDBJ databases">
        <authorList>
            <person name="Fouks B."/>
        </authorList>
    </citation>
    <scope>NUCLEOTIDE SEQUENCE</scope>
    <source>
        <strain evidence="2">Stay&amp;Tobe</strain>
        <tissue evidence="2">Testes</tissue>
    </source>
</reference>
<keyword evidence="3" id="KW-1185">Reference proteome</keyword>